<dbReference type="AlphaFoldDB" id="A1ZW18"/>
<proteinExistence type="predicted"/>
<dbReference type="EMBL" id="AAWS01000049">
    <property type="protein sequence ID" value="EAY25381.1"/>
    <property type="molecule type" value="Genomic_DNA"/>
</dbReference>
<evidence type="ECO:0000256" key="1">
    <source>
        <dbReference type="SAM" id="Phobius"/>
    </source>
</evidence>
<organism evidence="2 3">
    <name type="scientific">Microscilla marina ATCC 23134</name>
    <dbReference type="NCBI Taxonomy" id="313606"/>
    <lineage>
        <taxon>Bacteria</taxon>
        <taxon>Pseudomonadati</taxon>
        <taxon>Bacteroidota</taxon>
        <taxon>Cytophagia</taxon>
        <taxon>Cytophagales</taxon>
        <taxon>Microscillaceae</taxon>
        <taxon>Microscilla</taxon>
    </lineage>
</organism>
<evidence type="ECO:0000313" key="2">
    <source>
        <dbReference type="EMBL" id="EAY25381.1"/>
    </source>
</evidence>
<accession>A1ZW18</accession>
<feature type="transmembrane region" description="Helical" evidence="1">
    <location>
        <begin position="6"/>
        <end position="26"/>
    </location>
</feature>
<keyword evidence="3" id="KW-1185">Reference proteome</keyword>
<keyword evidence="1" id="KW-1133">Transmembrane helix</keyword>
<sequence length="45" mass="5051">MVDWQWHTLVFLMHLSGNIQGCLPLLGSFVAKSMFKVSQTAMLAL</sequence>
<dbReference type="Proteomes" id="UP000004095">
    <property type="component" value="Unassembled WGS sequence"/>
</dbReference>
<name>A1ZW18_MICM2</name>
<reference evidence="2 3" key="1">
    <citation type="submission" date="2007-01" db="EMBL/GenBank/DDBJ databases">
        <authorList>
            <person name="Haygood M."/>
            <person name="Podell S."/>
            <person name="Anderson C."/>
            <person name="Hopkinson B."/>
            <person name="Roe K."/>
            <person name="Barbeau K."/>
            <person name="Gaasterland T."/>
            <person name="Ferriera S."/>
            <person name="Johnson J."/>
            <person name="Kravitz S."/>
            <person name="Beeson K."/>
            <person name="Sutton G."/>
            <person name="Rogers Y.-H."/>
            <person name="Friedman R."/>
            <person name="Frazier M."/>
            <person name="Venter J.C."/>
        </authorList>
    </citation>
    <scope>NUCLEOTIDE SEQUENCE [LARGE SCALE GENOMIC DNA]</scope>
    <source>
        <strain evidence="2 3">ATCC 23134</strain>
    </source>
</reference>
<comment type="caution">
    <text evidence="2">The sequence shown here is derived from an EMBL/GenBank/DDBJ whole genome shotgun (WGS) entry which is preliminary data.</text>
</comment>
<protein>
    <submittedName>
        <fullName evidence="2">Uncharacterized protein</fullName>
    </submittedName>
</protein>
<keyword evidence="1" id="KW-0472">Membrane</keyword>
<gene>
    <name evidence="2" type="ORF">M23134_06640</name>
</gene>
<evidence type="ECO:0000313" key="3">
    <source>
        <dbReference type="Proteomes" id="UP000004095"/>
    </source>
</evidence>
<keyword evidence="1" id="KW-0812">Transmembrane</keyword>